<proteinExistence type="predicted"/>
<feature type="compositionally biased region" description="Polar residues" evidence="1">
    <location>
        <begin position="71"/>
        <end position="80"/>
    </location>
</feature>
<name>A0A6D2HTN1_9BRAS</name>
<protein>
    <submittedName>
        <fullName evidence="2">Uncharacterized protein</fullName>
    </submittedName>
</protein>
<dbReference type="Proteomes" id="UP000467841">
    <property type="component" value="Unassembled WGS sequence"/>
</dbReference>
<comment type="caution">
    <text evidence="2">The sequence shown here is derived from an EMBL/GenBank/DDBJ whole genome shotgun (WGS) entry which is preliminary data.</text>
</comment>
<gene>
    <name evidence="2" type="ORF">MERR_LOCUS7529</name>
</gene>
<feature type="compositionally biased region" description="Polar residues" evidence="1">
    <location>
        <begin position="87"/>
        <end position="97"/>
    </location>
</feature>
<evidence type="ECO:0000313" key="3">
    <source>
        <dbReference type="Proteomes" id="UP000467841"/>
    </source>
</evidence>
<organism evidence="2 3">
    <name type="scientific">Microthlaspi erraticum</name>
    <dbReference type="NCBI Taxonomy" id="1685480"/>
    <lineage>
        <taxon>Eukaryota</taxon>
        <taxon>Viridiplantae</taxon>
        <taxon>Streptophyta</taxon>
        <taxon>Embryophyta</taxon>
        <taxon>Tracheophyta</taxon>
        <taxon>Spermatophyta</taxon>
        <taxon>Magnoliopsida</taxon>
        <taxon>eudicotyledons</taxon>
        <taxon>Gunneridae</taxon>
        <taxon>Pentapetalae</taxon>
        <taxon>rosids</taxon>
        <taxon>malvids</taxon>
        <taxon>Brassicales</taxon>
        <taxon>Brassicaceae</taxon>
        <taxon>Coluteocarpeae</taxon>
        <taxon>Microthlaspi</taxon>
    </lineage>
</organism>
<evidence type="ECO:0000313" key="2">
    <source>
        <dbReference type="EMBL" id="CAA7020294.1"/>
    </source>
</evidence>
<feature type="region of interest" description="Disordered" evidence="1">
    <location>
        <begin position="25"/>
        <end position="52"/>
    </location>
</feature>
<evidence type="ECO:0000256" key="1">
    <source>
        <dbReference type="SAM" id="MobiDB-lite"/>
    </source>
</evidence>
<dbReference type="EMBL" id="CACVBM020000532">
    <property type="protein sequence ID" value="CAA7020294.1"/>
    <property type="molecule type" value="Genomic_DNA"/>
</dbReference>
<feature type="region of interest" description="Disordered" evidence="1">
    <location>
        <begin position="64"/>
        <end position="97"/>
    </location>
</feature>
<accession>A0A6D2HTN1</accession>
<keyword evidence="3" id="KW-1185">Reference proteome</keyword>
<reference evidence="2" key="1">
    <citation type="submission" date="2020-01" db="EMBL/GenBank/DDBJ databases">
        <authorList>
            <person name="Mishra B."/>
        </authorList>
    </citation>
    <scope>NUCLEOTIDE SEQUENCE [LARGE SCALE GENOMIC DNA]</scope>
</reference>
<sequence>MFGMEVFRTFPSNYVEAQKHGNERRIKIGDFNSQARRGRNPPGQGNLLGEDKDDLTNMEKTLSYSDGAKPFSQSCSNIQLPNEDEASLNQLGNDTSC</sequence>
<dbReference type="AlphaFoldDB" id="A0A6D2HTN1"/>